<dbReference type="RefSeq" id="WP_007077802.1">
    <property type="nucleotide sequence ID" value="NZ_CM001024.1"/>
</dbReference>
<evidence type="ECO:0000259" key="2">
    <source>
        <dbReference type="Pfam" id="PF02517"/>
    </source>
</evidence>
<feature type="domain" description="CAAX prenyl protease 2/Lysostaphin resistance protein A-like" evidence="2">
    <location>
        <begin position="137"/>
        <end position="227"/>
    </location>
</feature>
<dbReference type="InterPro" id="IPR003675">
    <property type="entry name" value="Rce1/LyrA-like_dom"/>
</dbReference>
<dbReference type="AlphaFoldDB" id="E2S9Z0"/>
<dbReference type="GO" id="GO:0080120">
    <property type="term" value="P:CAAX-box protein maturation"/>
    <property type="evidence" value="ECO:0007669"/>
    <property type="project" value="UniProtKB-ARBA"/>
</dbReference>
<gene>
    <name evidence="3" type="ORF">HMPREF0063_10780</name>
</gene>
<keyword evidence="1" id="KW-0472">Membrane</keyword>
<keyword evidence="1" id="KW-0812">Transmembrane</keyword>
<feature type="transmembrane region" description="Helical" evidence="1">
    <location>
        <begin position="215"/>
        <end position="236"/>
    </location>
</feature>
<keyword evidence="3" id="KW-0378">Hydrolase</keyword>
<dbReference type="Proteomes" id="UP000003111">
    <property type="component" value="Unassembled WGS sequence"/>
</dbReference>
<dbReference type="eggNOG" id="COG1266">
    <property type="taxonomic scope" value="Bacteria"/>
</dbReference>
<dbReference type="OrthoDB" id="4453618at2"/>
<dbReference type="STRING" id="585531.HMPREF0063_10780"/>
<keyword evidence="4" id="KW-1185">Reference proteome</keyword>
<sequence length="243" mass="26226">MSTPSPTRLRAEVWIVLGLSLGQSAVYAVLSLVIKLTDGGLRESTATLNATRADRQWLDLTLQLLSIGFGVLPVLLALYLLAGRPIGFDRTRPRHDLLVGTGLAAVIGIPGLGLYFAGRALGVTAEIVPAPDTVYLWTVGILVLAALQNGLLEEVVMVGYLQTRLRQLGWGPWPAIVLSSLIRGTYHLYQGFGQALGNVVMGLVFGWWFERTGRVMPLVVAHTLLDVVAFVGYLALADQIGLR</sequence>
<proteinExistence type="predicted"/>
<feature type="transmembrane region" description="Helical" evidence="1">
    <location>
        <begin position="97"/>
        <end position="117"/>
    </location>
</feature>
<name>E2S9Z0_9ACTN</name>
<dbReference type="GO" id="GO:0004175">
    <property type="term" value="F:endopeptidase activity"/>
    <property type="evidence" value="ECO:0007669"/>
    <property type="project" value="UniProtKB-ARBA"/>
</dbReference>
<comment type="caution">
    <text evidence="3">The sequence shown here is derived from an EMBL/GenBank/DDBJ whole genome shotgun (WGS) entry which is preliminary data.</text>
</comment>
<dbReference type="GO" id="GO:0006508">
    <property type="term" value="P:proteolysis"/>
    <property type="evidence" value="ECO:0007669"/>
    <property type="project" value="UniProtKB-KW"/>
</dbReference>
<feature type="transmembrane region" description="Helical" evidence="1">
    <location>
        <begin position="12"/>
        <end position="34"/>
    </location>
</feature>
<dbReference type="Pfam" id="PF02517">
    <property type="entry name" value="Rce1-like"/>
    <property type="match status" value="1"/>
</dbReference>
<reference evidence="3" key="1">
    <citation type="submission" date="2010-08" db="EMBL/GenBank/DDBJ databases">
        <authorList>
            <person name="Muzny D."/>
            <person name="Qin X."/>
            <person name="Buhay C."/>
            <person name="Dugan-Rocha S."/>
            <person name="Ding Y."/>
            <person name="Chen G."/>
            <person name="Hawes A."/>
            <person name="Holder M."/>
            <person name="Jhangiani S."/>
            <person name="Johnson A."/>
            <person name="Khan Z."/>
            <person name="Li Z."/>
            <person name="Liu W."/>
            <person name="Liu X."/>
            <person name="Perez L."/>
            <person name="Shen H."/>
            <person name="Wang Q."/>
            <person name="Watt J."/>
            <person name="Xi L."/>
            <person name="Xin Y."/>
            <person name="Zhou J."/>
            <person name="Deng J."/>
            <person name="Jiang H."/>
            <person name="Liu Y."/>
            <person name="Qu J."/>
            <person name="Song X.-Z."/>
            <person name="Zhang L."/>
            <person name="Villasana D."/>
            <person name="Johnson A."/>
            <person name="Liu J."/>
            <person name="Liyanage D."/>
            <person name="Lorensuhewa L."/>
            <person name="Robinson T."/>
            <person name="Song A."/>
            <person name="Song B.-B."/>
            <person name="Dinh H."/>
            <person name="Thornton R."/>
            <person name="Coyle M."/>
            <person name="Francisco L."/>
            <person name="Jackson L."/>
            <person name="Javaid M."/>
            <person name="Korchina V."/>
            <person name="Kovar C."/>
            <person name="Mata R."/>
            <person name="Mathew T."/>
            <person name="Ngo R."/>
            <person name="Nguyen L."/>
            <person name="Nguyen N."/>
            <person name="Okwuonu G."/>
            <person name="Ongeri F."/>
            <person name="Pham C."/>
            <person name="Simmons D."/>
            <person name="Wilczek-Boney K."/>
            <person name="Hale W."/>
            <person name="Jakkamsetti A."/>
            <person name="Pham P."/>
            <person name="Ruth R."/>
            <person name="San Lucas F."/>
            <person name="Warren J."/>
            <person name="Zhang J."/>
            <person name="Zhao Z."/>
            <person name="Zhou C."/>
            <person name="Zhu D."/>
            <person name="Lee S."/>
            <person name="Bess C."/>
            <person name="Blankenburg K."/>
            <person name="Forbes L."/>
            <person name="Fu Q."/>
            <person name="Gubbala S."/>
            <person name="Hirani K."/>
            <person name="Jayaseelan J.C."/>
            <person name="Lara F."/>
            <person name="Munidasa M."/>
            <person name="Palculict T."/>
            <person name="Patil S."/>
            <person name="Pu L.-L."/>
            <person name="Saada N."/>
            <person name="Tang L."/>
            <person name="Weissenberger G."/>
            <person name="Zhu Y."/>
            <person name="Hemphill L."/>
            <person name="Shang Y."/>
            <person name="Youmans B."/>
            <person name="Ayvaz T."/>
            <person name="Ross M."/>
            <person name="Santibanez J."/>
            <person name="Aqrawi P."/>
            <person name="Gross S."/>
            <person name="Joshi V."/>
            <person name="Fowler G."/>
            <person name="Nazareth L."/>
            <person name="Reid J."/>
            <person name="Worley K."/>
            <person name="Petrosino J."/>
            <person name="Highlander S."/>
            <person name="Gibbs R."/>
        </authorList>
    </citation>
    <scope>NUCLEOTIDE SEQUENCE [LARGE SCALE GENOMIC DNA]</scope>
    <source>
        <strain evidence="3">DSM 15272</strain>
    </source>
</reference>
<feature type="transmembrane region" description="Helical" evidence="1">
    <location>
        <begin position="60"/>
        <end position="81"/>
    </location>
</feature>
<keyword evidence="1" id="KW-1133">Transmembrane helix</keyword>
<evidence type="ECO:0000313" key="3">
    <source>
        <dbReference type="EMBL" id="EFQ84064.1"/>
    </source>
</evidence>
<protein>
    <submittedName>
        <fullName evidence="3">CAAX amino terminal protease family protein</fullName>
    </submittedName>
</protein>
<evidence type="ECO:0000256" key="1">
    <source>
        <dbReference type="SAM" id="Phobius"/>
    </source>
</evidence>
<organism evidence="3 4">
    <name type="scientific">Aeromicrobium marinum DSM 15272</name>
    <dbReference type="NCBI Taxonomy" id="585531"/>
    <lineage>
        <taxon>Bacteria</taxon>
        <taxon>Bacillati</taxon>
        <taxon>Actinomycetota</taxon>
        <taxon>Actinomycetes</taxon>
        <taxon>Propionibacteriales</taxon>
        <taxon>Nocardioidaceae</taxon>
        <taxon>Aeromicrobium</taxon>
    </lineage>
</organism>
<accession>E2S9Z0</accession>
<dbReference type="EMBL" id="ACLF03000003">
    <property type="protein sequence ID" value="EFQ84064.1"/>
    <property type="molecule type" value="Genomic_DNA"/>
</dbReference>
<evidence type="ECO:0000313" key="4">
    <source>
        <dbReference type="Proteomes" id="UP000003111"/>
    </source>
</evidence>
<feature type="transmembrane region" description="Helical" evidence="1">
    <location>
        <begin position="137"/>
        <end position="161"/>
    </location>
</feature>
<keyword evidence="3" id="KW-0645">Protease</keyword>
<dbReference type="HOGENOM" id="CLU_080128_0_0_11"/>
<feature type="transmembrane region" description="Helical" evidence="1">
    <location>
        <begin position="188"/>
        <end position="209"/>
    </location>
</feature>